<dbReference type="Gene3D" id="1.20.1050.10">
    <property type="match status" value="1"/>
</dbReference>
<organism evidence="1 2">
    <name type="scientific">Litorivivens lipolytica</name>
    <dbReference type="NCBI Taxonomy" id="1524264"/>
    <lineage>
        <taxon>Bacteria</taxon>
        <taxon>Pseudomonadati</taxon>
        <taxon>Pseudomonadota</taxon>
        <taxon>Gammaproteobacteria</taxon>
        <taxon>Litorivivens</taxon>
    </lineage>
</organism>
<dbReference type="SUPFAM" id="SSF52833">
    <property type="entry name" value="Thioredoxin-like"/>
    <property type="match status" value="1"/>
</dbReference>
<dbReference type="EMBL" id="JACHWY010000001">
    <property type="protein sequence ID" value="MBB3046636.1"/>
    <property type="molecule type" value="Genomic_DNA"/>
</dbReference>
<dbReference type="InterPro" id="IPR036282">
    <property type="entry name" value="Glutathione-S-Trfase_C_sf"/>
</dbReference>
<dbReference type="Gene3D" id="3.40.30.10">
    <property type="entry name" value="Glutaredoxin"/>
    <property type="match status" value="1"/>
</dbReference>
<dbReference type="SUPFAM" id="SSF47616">
    <property type="entry name" value="GST C-terminal domain-like"/>
    <property type="match status" value="1"/>
</dbReference>
<protein>
    <submittedName>
        <fullName evidence="1">Glutathione S-transferase</fullName>
    </submittedName>
</protein>
<gene>
    <name evidence="1" type="ORF">FHR99_000872</name>
</gene>
<evidence type="ECO:0000313" key="2">
    <source>
        <dbReference type="Proteomes" id="UP000537130"/>
    </source>
</evidence>
<dbReference type="InterPro" id="IPR036249">
    <property type="entry name" value="Thioredoxin-like_sf"/>
</dbReference>
<dbReference type="Proteomes" id="UP000537130">
    <property type="component" value="Unassembled WGS sequence"/>
</dbReference>
<keyword evidence="1" id="KW-0808">Transferase</keyword>
<name>A0A7W4Z675_9GAMM</name>
<dbReference type="Pfam" id="PF13410">
    <property type="entry name" value="GST_C_2"/>
    <property type="match status" value="1"/>
</dbReference>
<proteinExistence type="predicted"/>
<dbReference type="RefSeq" id="WP_183409319.1">
    <property type="nucleotide sequence ID" value="NZ_JACHWY010000001.1"/>
</dbReference>
<sequence>MEYISVEQAREQGGLRLVLCAGTPGVWGEAIKAVLSYKGISYTPVLQEVGGENRALREWTGQTSAPVIVDANNRQHILWESMVLLAEELEPEPALIPQDPSQRVQHFGLLREIAGVEGLGWNRRLQSIALSGGPSVNPVLQRLADKYGYSDEAVKRSEARTVEILNLLSAQLKQGGPYFFGDQPTALDFYAAIFIGVMINPLPHEVIPMPKGMRAGFSHPSEAIASALDTVLLAHRDRIFERHIKSPLTF</sequence>
<evidence type="ECO:0000313" key="1">
    <source>
        <dbReference type="EMBL" id="MBB3046636.1"/>
    </source>
</evidence>
<dbReference type="AlphaFoldDB" id="A0A7W4Z675"/>
<comment type="caution">
    <text evidence="1">The sequence shown here is derived from an EMBL/GenBank/DDBJ whole genome shotgun (WGS) entry which is preliminary data.</text>
</comment>
<dbReference type="GO" id="GO:0016740">
    <property type="term" value="F:transferase activity"/>
    <property type="evidence" value="ECO:0007669"/>
    <property type="project" value="UniProtKB-KW"/>
</dbReference>
<keyword evidence="2" id="KW-1185">Reference proteome</keyword>
<reference evidence="1 2" key="1">
    <citation type="submission" date="2020-08" db="EMBL/GenBank/DDBJ databases">
        <title>Genomic Encyclopedia of Type Strains, Phase III (KMG-III): the genomes of soil and plant-associated and newly described type strains.</title>
        <authorList>
            <person name="Whitman W."/>
        </authorList>
    </citation>
    <scope>NUCLEOTIDE SEQUENCE [LARGE SCALE GENOMIC DNA]</scope>
    <source>
        <strain evidence="1 2">CECT 8654</strain>
    </source>
</reference>
<accession>A0A7W4Z675</accession>